<feature type="region of interest" description="Disordered" evidence="4">
    <location>
        <begin position="521"/>
        <end position="630"/>
    </location>
</feature>
<sequence length="771" mass="82144">MSPPVHRHRCADGAVTNPHAWQCEAGSLGTGTERGAPGQGERERVDHGRGWPEGMAREGVARGMGCTGEGGMGGGGTGGGDPEYRTDPDVPVVTHTGRVRLEEGASLRLELLRPEDQGWYECRVLFLDRHSSDADFRNGTWIHLSSGVSFSHPSPTPPTFLETPPALVEVRVRSALTLTCRAAGNPQPVVTWRRSDRPVQSGAVTNGTLTIAAVGRASAGTYTCHAASKEGTATHSTRVLVQGPPVIVVPPQNVTVNVSQDAFLACQAEAYPGNLTYSWFRGGSNVFHLSHLQSRVRVLVDGSLLLQRATPDDAGRYTCTPSNGLWEPPSASAFITVLYPAEVTAMLPETPLPKGMRGVIRCPARANPPLLRVSWTKDGRPLEVDKLPGWSVRPDGSIVIATGNDDAPGLYRCTPYNSYGTAGESRPTRVLLKDPPAFTVQPKEEYFQEVGRELVIPCAAGGDPPPPAPAVSPGPPAISGILQYLSLPFFKEMCVDGDWPPPEEPAEPAGACPDHCRVPRAPPAAPRPRQGLAARFPAWPRSSSARLKARGGRWTLRARRGSEGSLTSQSSGRGRLRPPSVAPSLLGGTAGHRLGAGAAGTARLGRREGRAGWTPAGGRGEEGRQGGRGGDGMGWGLDGMGWIWIYRIYGIYGWNLGGTGRGWRDWDGYDLDLWDDGLYGIYGWNLGRDRWDGMGWDGMGWDGMGGMGLGWAGMALCTLGTLPAVPVPGIGMGLGRDWDGMGFMGFGMGWDLDGWDGMVDGMGWTGCCGRD</sequence>
<dbReference type="InterPro" id="IPR036179">
    <property type="entry name" value="Ig-like_dom_sf"/>
</dbReference>
<dbReference type="FunFam" id="2.60.40.10:FF:000032">
    <property type="entry name" value="palladin isoform X1"/>
    <property type="match status" value="1"/>
</dbReference>
<keyword evidence="2" id="KW-1015">Disulfide bond</keyword>
<name>A0A8C5UF62_9PASS</name>
<dbReference type="FunFam" id="2.60.40.10:FF:000323">
    <property type="entry name" value="Immunoglobulin superfamily member 9B"/>
    <property type="match status" value="1"/>
</dbReference>
<dbReference type="InterPro" id="IPR003599">
    <property type="entry name" value="Ig_sub"/>
</dbReference>
<feature type="domain" description="Ig-like" evidence="5">
    <location>
        <begin position="340"/>
        <end position="431"/>
    </location>
</feature>
<feature type="compositionally biased region" description="Low complexity" evidence="4">
    <location>
        <begin position="585"/>
        <end position="603"/>
    </location>
</feature>
<dbReference type="SMART" id="SM00409">
    <property type="entry name" value="IG"/>
    <property type="match status" value="4"/>
</dbReference>
<dbReference type="AlphaFoldDB" id="A0A8C5UF62"/>
<evidence type="ECO:0000256" key="2">
    <source>
        <dbReference type="ARBA" id="ARBA00023157"/>
    </source>
</evidence>
<feature type="region of interest" description="Disordered" evidence="4">
    <location>
        <begin position="23"/>
        <end position="53"/>
    </location>
</feature>
<dbReference type="Proteomes" id="UP000694560">
    <property type="component" value="Unplaced"/>
</dbReference>
<dbReference type="PROSITE" id="PS50835">
    <property type="entry name" value="IG_LIKE"/>
    <property type="match status" value="3"/>
</dbReference>
<evidence type="ECO:0000259" key="5">
    <source>
        <dbReference type="PROSITE" id="PS50835"/>
    </source>
</evidence>
<feature type="compositionally biased region" description="Basic residues" evidence="4">
    <location>
        <begin position="547"/>
        <end position="559"/>
    </location>
</feature>
<dbReference type="SUPFAM" id="SSF48726">
    <property type="entry name" value="Immunoglobulin"/>
    <property type="match status" value="3"/>
</dbReference>
<feature type="domain" description="Ig-like" evidence="5">
    <location>
        <begin position="244"/>
        <end position="336"/>
    </location>
</feature>
<keyword evidence="3" id="KW-0393">Immunoglobulin domain</keyword>
<dbReference type="PANTHER" id="PTHR44170">
    <property type="entry name" value="PROTEIN SIDEKICK"/>
    <property type="match status" value="1"/>
</dbReference>
<dbReference type="Pfam" id="PF13927">
    <property type="entry name" value="Ig_3"/>
    <property type="match status" value="2"/>
</dbReference>
<evidence type="ECO:0000256" key="1">
    <source>
        <dbReference type="ARBA" id="ARBA00022737"/>
    </source>
</evidence>
<dbReference type="InterPro" id="IPR003598">
    <property type="entry name" value="Ig_sub2"/>
</dbReference>
<reference evidence="6" key="1">
    <citation type="submission" date="2025-08" db="UniProtKB">
        <authorList>
            <consortium name="Ensembl"/>
        </authorList>
    </citation>
    <scope>IDENTIFICATION</scope>
</reference>
<keyword evidence="7" id="KW-1185">Reference proteome</keyword>
<dbReference type="Gene3D" id="2.60.40.10">
    <property type="entry name" value="Immunoglobulins"/>
    <property type="match status" value="3"/>
</dbReference>
<dbReference type="SMART" id="SM00408">
    <property type="entry name" value="IGc2"/>
    <property type="match status" value="2"/>
</dbReference>
<evidence type="ECO:0000313" key="6">
    <source>
        <dbReference type="Ensembl" id="ENSMCSP00000021001.1"/>
    </source>
</evidence>
<organism evidence="6 7">
    <name type="scientific">Malurus cyaneus samueli</name>
    <dbReference type="NCBI Taxonomy" id="2593467"/>
    <lineage>
        <taxon>Eukaryota</taxon>
        <taxon>Metazoa</taxon>
        <taxon>Chordata</taxon>
        <taxon>Craniata</taxon>
        <taxon>Vertebrata</taxon>
        <taxon>Euteleostomi</taxon>
        <taxon>Archelosauria</taxon>
        <taxon>Archosauria</taxon>
        <taxon>Dinosauria</taxon>
        <taxon>Saurischia</taxon>
        <taxon>Theropoda</taxon>
        <taxon>Coelurosauria</taxon>
        <taxon>Aves</taxon>
        <taxon>Neognathae</taxon>
        <taxon>Neoaves</taxon>
        <taxon>Telluraves</taxon>
        <taxon>Australaves</taxon>
        <taxon>Passeriformes</taxon>
        <taxon>Meliphagoidea</taxon>
        <taxon>Maluridae</taxon>
        <taxon>Malurus</taxon>
    </lineage>
</organism>
<proteinExistence type="predicted"/>
<keyword evidence="1" id="KW-0677">Repeat</keyword>
<dbReference type="PANTHER" id="PTHR44170:SF48">
    <property type="entry name" value="PROTEIN TURTLE HOMOLOG A"/>
    <property type="match status" value="1"/>
</dbReference>
<dbReference type="InterPro" id="IPR013783">
    <property type="entry name" value="Ig-like_fold"/>
</dbReference>
<feature type="domain" description="Ig-like" evidence="5">
    <location>
        <begin position="158"/>
        <end position="240"/>
    </location>
</feature>
<evidence type="ECO:0000256" key="3">
    <source>
        <dbReference type="ARBA" id="ARBA00023319"/>
    </source>
</evidence>
<dbReference type="GO" id="GO:0098609">
    <property type="term" value="P:cell-cell adhesion"/>
    <property type="evidence" value="ECO:0007669"/>
    <property type="project" value="TreeGrafter"/>
</dbReference>
<reference evidence="6" key="2">
    <citation type="submission" date="2025-09" db="UniProtKB">
        <authorList>
            <consortium name="Ensembl"/>
        </authorList>
    </citation>
    <scope>IDENTIFICATION</scope>
</reference>
<accession>A0A8C5UF62</accession>
<feature type="compositionally biased region" description="Basic and acidic residues" evidence="4">
    <location>
        <begin position="40"/>
        <end position="53"/>
    </location>
</feature>
<dbReference type="Ensembl" id="ENSMCST00000021528.1">
    <property type="protein sequence ID" value="ENSMCSP00000021001.1"/>
    <property type="gene ID" value="ENSMCSG00000014684.1"/>
</dbReference>
<evidence type="ECO:0000313" key="7">
    <source>
        <dbReference type="Proteomes" id="UP000694560"/>
    </source>
</evidence>
<dbReference type="InterPro" id="IPR007110">
    <property type="entry name" value="Ig-like_dom"/>
</dbReference>
<evidence type="ECO:0000256" key="4">
    <source>
        <dbReference type="SAM" id="MobiDB-lite"/>
    </source>
</evidence>
<protein>
    <submittedName>
        <fullName evidence="6">Immunoglobulin superfamily member 9</fullName>
    </submittedName>
</protein>